<feature type="compositionally biased region" description="Basic and acidic residues" evidence="1">
    <location>
        <begin position="140"/>
        <end position="198"/>
    </location>
</feature>
<feature type="region of interest" description="Disordered" evidence="1">
    <location>
        <begin position="130"/>
        <end position="198"/>
    </location>
</feature>
<gene>
    <name evidence="2" type="ORF">PILCRDRAFT_14330</name>
</gene>
<sequence length="198" mass="23589">MATSLLSITQRAPYLNICTSLPNPLWVLSDKLYTQEPSKKIENKWRLEPNVFRPNIHSNPHPPSSMRIFTDQICLPMTHGNWKNYMVRTIAYSLRHRLQISAALDPLVPQSLSQPFHNYVENCKKDLARSTVAQQEEPQQTEREEEHKREKAEREAERKGDEARWEETWEAKREEDRKREKVAREQERKQEQANWKEK</sequence>
<protein>
    <submittedName>
        <fullName evidence="2">Uncharacterized protein</fullName>
    </submittedName>
</protein>
<organism evidence="2 3">
    <name type="scientific">Piloderma croceum (strain F 1598)</name>
    <dbReference type="NCBI Taxonomy" id="765440"/>
    <lineage>
        <taxon>Eukaryota</taxon>
        <taxon>Fungi</taxon>
        <taxon>Dikarya</taxon>
        <taxon>Basidiomycota</taxon>
        <taxon>Agaricomycotina</taxon>
        <taxon>Agaricomycetes</taxon>
        <taxon>Agaricomycetidae</taxon>
        <taxon>Atheliales</taxon>
        <taxon>Atheliaceae</taxon>
        <taxon>Piloderma</taxon>
    </lineage>
</organism>
<evidence type="ECO:0000313" key="3">
    <source>
        <dbReference type="Proteomes" id="UP000054166"/>
    </source>
</evidence>
<proteinExistence type="predicted"/>
<reference evidence="3" key="2">
    <citation type="submission" date="2015-01" db="EMBL/GenBank/DDBJ databases">
        <title>Evolutionary Origins and Diversification of the Mycorrhizal Mutualists.</title>
        <authorList>
            <consortium name="DOE Joint Genome Institute"/>
            <consortium name="Mycorrhizal Genomics Consortium"/>
            <person name="Kohler A."/>
            <person name="Kuo A."/>
            <person name="Nagy L.G."/>
            <person name="Floudas D."/>
            <person name="Copeland A."/>
            <person name="Barry K.W."/>
            <person name="Cichocki N."/>
            <person name="Veneault-Fourrey C."/>
            <person name="LaButti K."/>
            <person name="Lindquist E.A."/>
            <person name="Lipzen A."/>
            <person name="Lundell T."/>
            <person name="Morin E."/>
            <person name="Murat C."/>
            <person name="Riley R."/>
            <person name="Ohm R."/>
            <person name="Sun H."/>
            <person name="Tunlid A."/>
            <person name="Henrissat B."/>
            <person name="Grigoriev I.V."/>
            <person name="Hibbett D.S."/>
            <person name="Martin F."/>
        </authorList>
    </citation>
    <scope>NUCLEOTIDE SEQUENCE [LARGE SCALE GENOMIC DNA]</scope>
    <source>
        <strain evidence="3">F 1598</strain>
    </source>
</reference>
<accession>A0A0C3F3P5</accession>
<dbReference type="Proteomes" id="UP000054166">
    <property type="component" value="Unassembled WGS sequence"/>
</dbReference>
<dbReference type="AlphaFoldDB" id="A0A0C3F3P5"/>
<name>A0A0C3F3P5_PILCF</name>
<dbReference type="HOGENOM" id="CLU_1378606_0_0_1"/>
<dbReference type="EMBL" id="KN833059">
    <property type="protein sequence ID" value="KIM74556.1"/>
    <property type="molecule type" value="Genomic_DNA"/>
</dbReference>
<dbReference type="InParanoid" id="A0A0C3F3P5"/>
<evidence type="ECO:0000313" key="2">
    <source>
        <dbReference type="EMBL" id="KIM74556.1"/>
    </source>
</evidence>
<keyword evidence="3" id="KW-1185">Reference proteome</keyword>
<evidence type="ECO:0000256" key="1">
    <source>
        <dbReference type="SAM" id="MobiDB-lite"/>
    </source>
</evidence>
<reference evidence="2 3" key="1">
    <citation type="submission" date="2014-04" db="EMBL/GenBank/DDBJ databases">
        <authorList>
            <consortium name="DOE Joint Genome Institute"/>
            <person name="Kuo A."/>
            <person name="Tarkka M."/>
            <person name="Buscot F."/>
            <person name="Kohler A."/>
            <person name="Nagy L.G."/>
            <person name="Floudas D."/>
            <person name="Copeland A."/>
            <person name="Barry K.W."/>
            <person name="Cichocki N."/>
            <person name="Veneault-Fourrey C."/>
            <person name="LaButti K."/>
            <person name="Lindquist E.A."/>
            <person name="Lipzen A."/>
            <person name="Lundell T."/>
            <person name="Morin E."/>
            <person name="Murat C."/>
            <person name="Sun H."/>
            <person name="Tunlid A."/>
            <person name="Henrissat B."/>
            <person name="Grigoriev I.V."/>
            <person name="Hibbett D.S."/>
            <person name="Martin F."/>
            <person name="Nordberg H.P."/>
            <person name="Cantor M.N."/>
            <person name="Hua S.X."/>
        </authorList>
    </citation>
    <scope>NUCLEOTIDE SEQUENCE [LARGE SCALE GENOMIC DNA]</scope>
    <source>
        <strain evidence="2 3">F 1598</strain>
    </source>
</reference>